<dbReference type="PANTHER" id="PTHR34360:SF2">
    <property type="entry name" value="MYOSIN HEAVY CHAIN-LIKE PROTEIN"/>
    <property type="match status" value="1"/>
</dbReference>
<keyword evidence="2" id="KW-0812">Transmembrane</keyword>
<keyword evidence="2" id="KW-0472">Membrane</keyword>
<keyword evidence="1" id="KW-0175">Coiled coil</keyword>
<dbReference type="AlphaFoldDB" id="A0A7J6WRA5"/>
<dbReference type="EMBL" id="JABWDY010011334">
    <property type="protein sequence ID" value="KAF5199896.1"/>
    <property type="molecule type" value="Genomic_DNA"/>
</dbReference>
<evidence type="ECO:0000313" key="3">
    <source>
        <dbReference type="EMBL" id="KAF5199896.1"/>
    </source>
</evidence>
<name>A0A7J6WRA5_THATH</name>
<evidence type="ECO:0000313" key="4">
    <source>
        <dbReference type="Proteomes" id="UP000554482"/>
    </source>
</evidence>
<gene>
    <name evidence="3" type="ORF">FRX31_010515</name>
</gene>
<accession>A0A7J6WRA5</accession>
<feature type="coiled-coil region" evidence="1">
    <location>
        <begin position="5"/>
        <end position="42"/>
    </location>
</feature>
<organism evidence="3 4">
    <name type="scientific">Thalictrum thalictroides</name>
    <name type="common">Rue-anemone</name>
    <name type="synonym">Anemone thalictroides</name>
    <dbReference type="NCBI Taxonomy" id="46969"/>
    <lineage>
        <taxon>Eukaryota</taxon>
        <taxon>Viridiplantae</taxon>
        <taxon>Streptophyta</taxon>
        <taxon>Embryophyta</taxon>
        <taxon>Tracheophyta</taxon>
        <taxon>Spermatophyta</taxon>
        <taxon>Magnoliopsida</taxon>
        <taxon>Ranunculales</taxon>
        <taxon>Ranunculaceae</taxon>
        <taxon>Thalictroideae</taxon>
        <taxon>Thalictrum</taxon>
    </lineage>
</organism>
<evidence type="ECO:0000256" key="2">
    <source>
        <dbReference type="SAM" id="Phobius"/>
    </source>
</evidence>
<dbReference type="Proteomes" id="UP000554482">
    <property type="component" value="Unassembled WGS sequence"/>
</dbReference>
<dbReference type="OrthoDB" id="679141at2759"/>
<evidence type="ECO:0000256" key="1">
    <source>
        <dbReference type="SAM" id="Coils"/>
    </source>
</evidence>
<comment type="caution">
    <text evidence="3">The sequence shown here is derived from an EMBL/GenBank/DDBJ whole genome shotgun (WGS) entry which is preliminary data.</text>
</comment>
<proteinExistence type="predicted"/>
<feature type="transmembrane region" description="Helical" evidence="2">
    <location>
        <begin position="218"/>
        <end position="240"/>
    </location>
</feature>
<protein>
    <submittedName>
        <fullName evidence="3">Myosin heavy chain-like protein</fullName>
    </submittedName>
</protein>
<dbReference type="PANTHER" id="PTHR34360">
    <property type="entry name" value="OS08G0519400 PROTEIN"/>
    <property type="match status" value="1"/>
</dbReference>
<reference evidence="3 4" key="1">
    <citation type="submission" date="2020-06" db="EMBL/GenBank/DDBJ databases">
        <title>Transcriptomic and genomic resources for Thalictrum thalictroides and T. hernandezii: Facilitating candidate gene discovery in an emerging model plant lineage.</title>
        <authorList>
            <person name="Arias T."/>
            <person name="Riano-Pachon D.M."/>
            <person name="Di Stilio V.S."/>
        </authorList>
    </citation>
    <scope>NUCLEOTIDE SEQUENCE [LARGE SCALE GENOMIC DNA]</scope>
    <source>
        <strain evidence="4">cv. WT478/WT964</strain>
        <tissue evidence="3">Leaves</tissue>
    </source>
</reference>
<keyword evidence="2" id="KW-1133">Transmembrane helix</keyword>
<keyword evidence="4" id="KW-1185">Reference proteome</keyword>
<sequence>MMSAEAILEQSIQSLELKFHNLREKEKLISEMENKIDFLHTVLANIKVDTTYTEERISALEEEVRLLWAASRKNNFDIHILESKAQSTDGKIKAVTSKVQKMEGIVTEQWIQIQQLDQALMITEIRSLEAQRRATSSRCTYLKLIQGICGHYLSKHSGGLERHLYSKDSVLHSYVSHVFSQWKKTTAAVRKHHHELQRIVKQGMEMNELTAFFAHQEVIFFVASSLIVFPLWVAWMLLLAQIS</sequence>